<sequence length="219" mass="25324">MIDLSTPGTLLYDSAVLSSYIRKNTKESFGYIFFDNIDYITKLYNDNRMRDVTYKNILDTILCGSVYLGFDTYECPDCGFETTIPHTCKSRFCSKCAAKSAKQRSISISAMTFSCKHRHIVFTVAQELRDYFIRDRSLLDLLFIASRNTISALANDAKFRKNKRLEKHRKLRKSSSPYLYKDTKDNVVFGAILLNAKLNKKKNKENSQNKRKSLIKVNE</sequence>
<dbReference type="EMBL" id="NFLJ01000028">
    <property type="protein sequence ID" value="OUQ33590.1"/>
    <property type="molecule type" value="Genomic_DNA"/>
</dbReference>
<reference evidence="2 3" key="1">
    <citation type="journal article" date="2018" name="BMC Genomics">
        <title>Whole genome sequencing and function prediction of 133 gut anaerobes isolated from chicken caecum in pure cultures.</title>
        <authorList>
            <person name="Medvecky M."/>
            <person name="Cejkova D."/>
            <person name="Polansky O."/>
            <person name="Karasova D."/>
            <person name="Kubasova T."/>
            <person name="Cizek A."/>
            <person name="Rychlik I."/>
        </authorList>
    </citation>
    <scope>NUCLEOTIDE SEQUENCE [LARGE SCALE GENOMIC DNA]</scope>
    <source>
        <strain evidence="2 3">An13</strain>
    </source>
</reference>
<dbReference type="RefSeq" id="WP_087358772.1">
    <property type="nucleotide sequence ID" value="NZ_NFLJ01000028.1"/>
</dbReference>
<keyword evidence="3" id="KW-1185">Reference proteome</keyword>
<name>A0A1Y4SW16_9FIRM</name>
<accession>A0A1Y4SW16</accession>
<dbReference type="AlphaFoldDB" id="A0A1Y4SW16"/>
<protein>
    <recommendedName>
        <fullName evidence="1">Transposase zinc-binding domain-containing protein</fullName>
    </recommendedName>
</protein>
<comment type="caution">
    <text evidence="2">The sequence shown here is derived from an EMBL/GenBank/DDBJ whole genome shotgun (WGS) entry which is preliminary data.</text>
</comment>
<dbReference type="OrthoDB" id="9791273at2"/>
<evidence type="ECO:0000313" key="3">
    <source>
        <dbReference type="Proteomes" id="UP000195305"/>
    </source>
</evidence>
<dbReference type="Pfam" id="PF14319">
    <property type="entry name" value="Zn_Tnp_IS91"/>
    <property type="match status" value="1"/>
</dbReference>
<evidence type="ECO:0000313" key="2">
    <source>
        <dbReference type="EMBL" id="OUQ33590.1"/>
    </source>
</evidence>
<feature type="domain" description="Transposase zinc-binding" evidence="1">
    <location>
        <begin position="41"/>
        <end position="124"/>
    </location>
</feature>
<dbReference type="InterPro" id="IPR026889">
    <property type="entry name" value="Zn_Tnp"/>
</dbReference>
<evidence type="ECO:0000259" key="1">
    <source>
        <dbReference type="Pfam" id="PF14319"/>
    </source>
</evidence>
<gene>
    <name evidence="2" type="ORF">B5E75_09810</name>
</gene>
<dbReference type="Proteomes" id="UP000195305">
    <property type="component" value="Unassembled WGS sequence"/>
</dbReference>
<organism evidence="2 3">
    <name type="scientific">Massilimicrobiota timonensis</name>
    <dbReference type="NCBI Taxonomy" id="1776392"/>
    <lineage>
        <taxon>Bacteria</taxon>
        <taxon>Bacillati</taxon>
        <taxon>Bacillota</taxon>
        <taxon>Erysipelotrichia</taxon>
        <taxon>Erysipelotrichales</taxon>
        <taxon>Erysipelotrichaceae</taxon>
        <taxon>Massilimicrobiota</taxon>
    </lineage>
</organism>
<proteinExistence type="predicted"/>